<evidence type="ECO:0000313" key="1">
    <source>
        <dbReference type="EMBL" id="KAI6092261.1"/>
    </source>
</evidence>
<gene>
    <name evidence="1" type="ORF">F4821DRAFT_225240</name>
</gene>
<dbReference type="Proteomes" id="UP001497680">
    <property type="component" value="Unassembled WGS sequence"/>
</dbReference>
<protein>
    <submittedName>
        <fullName evidence="1">RNA polymerase 2 general transcription and DNA repair factor tfiih component</fullName>
    </submittedName>
</protein>
<comment type="caution">
    <text evidence="1">The sequence shown here is derived from an EMBL/GenBank/DDBJ whole genome shotgun (WGS) entry which is preliminary data.</text>
</comment>
<evidence type="ECO:0000313" key="2">
    <source>
        <dbReference type="Proteomes" id="UP001497680"/>
    </source>
</evidence>
<keyword evidence="2" id="KW-1185">Reference proteome</keyword>
<proteinExistence type="predicted"/>
<accession>A0ACC0DHN6</accession>
<reference evidence="1 2" key="1">
    <citation type="journal article" date="2022" name="New Phytol.">
        <title>Ecological generalism drives hyperdiversity of secondary metabolite gene clusters in xylarialean endophytes.</title>
        <authorList>
            <person name="Franco M.E.E."/>
            <person name="Wisecaver J.H."/>
            <person name="Arnold A.E."/>
            <person name="Ju Y.M."/>
            <person name="Slot J.C."/>
            <person name="Ahrendt S."/>
            <person name="Moore L.P."/>
            <person name="Eastman K.E."/>
            <person name="Scott K."/>
            <person name="Konkel Z."/>
            <person name="Mondo S.J."/>
            <person name="Kuo A."/>
            <person name="Hayes R.D."/>
            <person name="Haridas S."/>
            <person name="Andreopoulos B."/>
            <person name="Riley R."/>
            <person name="LaButti K."/>
            <person name="Pangilinan J."/>
            <person name="Lipzen A."/>
            <person name="Amirebrahimi M."/>
            <person name="Yan J."/>
            <person name="Adam C."/>
            <person name="Keymanesh K."/>
            <person name="Ng V."/>
            <person name="Louie K."/>
            <person name="Northen T."/>
            <person name="Drula E."/>
            <person name="Henrissat B."/>
            <person name="Hsieh H.M."/>
            <person name="Youens-Clark K."/>
            <person name="Lutzoni F."/>
            <person name="Miadlikowska J."/>
            <person name="Eastwood D.C."/>
            <person name="Hamelin R.C."/>
            <person name="Grigoriev I.V."/>
            <person name="U'Ren J.M."/>
        </authorList>
    </citation>
    <scope>NUCLEOTIDE SEQUENCE [LARGE SCALE GENOMIC DNA]</scope>
    <source>
        <strain evidence="1 2">ER1909</strain>
    </source>
</reference>
<organism evidence="1 2">
    <name type="scientific">Hypoxylon rubiginosum</name>
    <dbReference type="NCBI Taxonomy" id="110542"/>
    <lineage>
        <taxon>Eukaryota</taxon>
        <taxon>Fungi</taxon>
        <taxon>Dikarya</taxon>
        <taxon>Ascomycota</taxon>
        <taxon>Pezizomycotina</taxon>
        <taxon>Sordariomycetes</taxon>
        <taxon>Xylariomycetidae</taxon>
        <taxon>Xylariales</taxon>
        <taxon>Hypoxylaceae</taxon>
        <taxon>Hypoxylon</taxon>
    </lineage>
</organism>
<name>A0ACC0DHN6_9PEZI</name>
<sequence>MVRAVKGTLVECDPSIKSIIINIDNETNEYIVEDLDETHLMIKDNMVAKLKTELEQRLKENVPDVEDESDSDQDVK</sequence>
<dbReference type="EMBL" id="MU394284">
    <property type="protein sequence ID" value="KAI6092261.1"/>
    <property type="molecule type" value="Genomic_DNA"/>
</dbReference>